<reference evidence="1 2" key="2">
    <citation type="journal article" date="2022" name="Mol. Ecol. Resour.">
        <title>The genomes of chicory, endive, great burdock and yacon provide insights into Asteraceae paleo-polyploidization history and plant inulin production.</title>
        <authorList>
            <person name="Fan W."/>
            <person name="Wang S."/>
            <person name="Wang H."/>
            <person name="Wang A."/>
            <person name="Jiang F."/>
            <person name="Liu H."/>
            <person name="Zhao H."/>
            <person name="Xu D."/>
            <person name="Zhang Y."/>
        </authorList>
    </citation>
    <scope>NUCLEOTIDE SEQUENCE [LARGE SCALE GENOMIC DNA]</scope>
    <source>
        <strain evidence="2">cv. Punajuju</strain>
        <tissue evidence="1">Leaves</tissue>
    </source>
</reference>
<gene>
    <name evidence="1" type="ORF">L2E82_33613</name>
</gene>
<name>A0ACB9BKX4_CICIN</name>
<dbReference type="EMBL" id="CM042014">
    <property type="protein sequence ID" value="KAI3722573.1"/>
    <property type="molecule type" value="Genomic_DNA"/>
</dbReference>
<organism evidence="1 2">
    <name type="scientific">Cichorium intybus</name>
    <name type="common">Chicory</name>
    <dbReference type="NCBI Taxonomy" id="13427"/>
    <lineage>
        <taxon>Eukaryota</taxon>
        <taxon>Viridiplantae</taxon>
        <taxon>Streptophyta</taxon>
        <taxon>Embryophyta</taxon>
        <taxon>Tracheophyta</taxon>
        <taxon>Spermatophyta</taxon>
        <taxon>Magnoliopsida</taxon>
        <taxon>eudicotyledons</taxon>
        <taxon>Gunneridae</taxon>
        <taxon>Pentapetalae</taxon>
        <taxon>asterids</taxon>
        <taxon>campanulids</taxon>
        <taxon>Asterales</taxon>
        <taxon>Asteraceae</taxon>
        <taxon>Cichorioideae</taxon>
        <taxon>Cichorieae</taxon>
        <taxon>Cichoriinae</taxon>
        <taxon>Cichorium</taxon>
    </lineage>
</organism>
<evidence type="ECO:0000313" key="1">
    <source>
        <dbReference type="EMBL" id="KAI3722573.1"/>
    </source>
</evidence>
<protein>
    <submittedName>
        <fullName evidence="1">Uncharacterized protein</fullName>
    </submittedName>
</protein>
<keyword evidence="2" id="KW-1185">Reference proteome</keyword>
<sequence>MVTFVYLFYKNTIKLKRRRKSLRILKLLVFVCAMVYGLYVYYKYLKHIQIEKKRELFEIQVIKTTHHNNAVYQSPIAHLHSPKPETFKKFTGNPVRFFVIVSMQRSGSGWFETLLNSHMNISSNGEIFGQKNRRQNLSSIIKTLDRVYNLELITSSSKNDCSTAIGFKWMLNQGLMEHYKEILDYFAKRGVSVIFFLRRNMLRRLVSILANLYDKDAKVLNGIHVSHVHSHEEALTLSRFKPMINVTSLELDLGKMESMAMKALGYFNSTRHIIVYYEDLIKNPYKLLQVEDFLKLPRMELSSRQVKIHKGPLSEHIKNWEDVNKTLSGTMYERFLKADY</sequence>
<proteinExistence type="predicted"/>
<reference evidence="2" key="1">
    <citation type="journal article" date="2022" name="Mol. Ecol. Resour.">
        <title>The genomes of chicory, endive, great burdock and yacon provide insights into Asteraceae palaeo-polyploidization history and plant inulin production.</title>
        <authorList>
            <person name="Fan W."/>
            <person name="Wang S."/>
            <person name="Wang H."/>
            <person name="Wang A."/>
            <person name="Jiang F."/>
            <person name="Liu H."/>
            <person name="Zhao H."/>
            <person name="Xu D."/>
            <person name="Zhang Y."/>
        </authorList>
    </citation>
    <scope>NUCLEOTIDE SEQUENCE [LARGE SCALE GENOMIC DNA]</scope>
    <source>
        <strain evidence="2">cv. Punajuju</strain>
    </source>
</reference>
<accession>A0ACB9BKX4</accession>
<dbReference type="Proteomes" id="UP001055811">
    <property type="component" value="Linkage Group LG06"/>
</dbReference>
<evidence type="ECO:0000313" key="2">
    <source>
        <dbReference type="Proteomes" id="UP001055811"/>
    </source>
</evidence>
<comment type="caution">
    <text evidence="1">The sequence shown here is derived from an EMBL/GenBank/DDBJ whole genome shotgun (WGS) entry which is preliminary data.</text>
</comment>